<feature type="transmembrane region" description="Helical" evidence="5">
    <location>
        <begin position="157"/>
        <end position="179"/>
    </location>
</feature>
<dbReference type="EMBL" id="VYQE01000002">
    <property type="protein sequence ID" value="KAA9009211.1"/>
    <property type="molecule type" value="Genomic_DNA"/>
</dbReference>
<evidence type="ECO:0000313" key="7">
    <source>
        <dbReference type="Proteomes" id="UP000326554"/>
    </source>
</evidence>
<keyword evidence="7" id="KW-1185">Reference proteome</keyword>
<evidence type="ECO:0000256" key="3">
    <source>
        <dbReference type="ARBA" id="ARBA00022989"/>
    </source>
</evidence>
<protein>
    <submittedName>
        <fullName evidence="6">GMP synthase</fullName>
    </submittedName>
</protein>
<dbReference type="GO" id="GO:0005384">
    <property type="term" value="F:manganese ion transmembrane transporter activity"/>
    <property type="evidence" value="ECO:0007669"/>
    <property type="project" value="InterPro"/>
</dbReference>
<sequence length="243" mass="25094">METVERAESVGGRLAGARQFLRQIVYGGNDGIVTTFAIVAGFAGAEAQGTAQIGTIAVLVFGLSNLMADGVSMGLGEVLSSRSQAKLHAAERRRRHAALTERPEAERTELETILRDRGMPPDRSGRVAEEMMAAPDLVADLMMTYRLKMPDAPGGNVLVGGLSTFLAFVFFGLLPLLPYVLMPPLAPATFGVSVAATALALGALGLLRATATGERVVAALVETLALGGLCAAVAYGVGALVAG</sequence>
<dbReference type="RefSeq" id="WP_150444744.1">
    <property type="nucleotide sequence ID" value="NZ_VYQE01000002.1"/>
</dbReference>
<dbReference type="PANTHER" id="PTHR31851">
    <property type="entry name" value="FE(2+)/MN(2+) TRANSPORTER PCL1"/>
    <property type="match status" value="1"/>
</dbReference>
<dbReference type="Proteomes" id="UP000326554">
    <property type="component" value="Unassembled WGS sequence"/>
</dbReference>
<dbReference type="InterPro" id="IPR008217">
    <property type="entry name" value="Ccc1_fam"/>
</dbReference>
<name>A0A5J5GLQ0_9RHOB</name>
<dbReference type="GO" id="GO:0030026">
    <property type="term" value="P:intracellular manganese ion homeostasis"/>
    <property type="evidence" value="ECO:0007669"/>
    <property type="project" value="InterPro"/>
</dbReference>
<feature type="transmembrane region" description="Helical" evidence="5">
    <location>
        <begin position="219"/>
        <end position="242"/>
    </location>
</feature>
<evidence type="ECO:0000256" key="2">
    <source>
        <dbReference type="ARBA" id="ARBA00022692"/>
    </source>
</evidence>
<reference evidence="6 7" key="1">
    <citation type="submission" date="2019-09" db="EMBL/GenBank/DDBJ databases">
        <authorList>
            <person name="Park J.-S."/>
            <person name="Choi H.-J."/>
        </authorList>
    </citation>
    <scope>NUCLEOTIDE SEQUENCE [LARGE SCALE GENOMIC DNA]</scope>
    <source>
        <strain evidence="6 7">176SS1-4</strain>
    </source>
</reference>
<comment type="subcellular location">
    <subcellularLocation>
        <location evidence="1">Endomembrane system</location>
        <topology evidence="1">Multi-pass membrane protein</topology>
    </subcellularLocation>
</comment>
<gene>
    <name evidence="6" type="ORF">F3S47_08130</name>
</gene>
<evidence type="ECO:0000256" key="5">
    <source>
        <dbReference type="SAM" id="Phobius"/>
    </source>
</evidence>
<dbReference type="Pfam" id="PF01988">
    <property type="entry name" value="VIT1"/>
    <property type="match status" value="1"/>
</dbReference>
<dbReference type="GO" id="GO:0012505">
    <property type="term" value="C:endomembrane system"/>
    <property type="evidence" value="ECO:0007669"/>
    <property type="project" value="UniProtKB-SubCell"/>
</dbReference>
<dbReference type="AlphaFoldDB" id="A0A5J5GLQ0"/>
<feature type="transmembrane region" description="Helical" evidence="5">
    <location>
        <begin position="185"/>
        <end position="207"/>
    </location>
</feature>
<evidence type="ECO:0000313" key="6">
    <source>
        <dbReference type="EMBL" id="KAA9009211.1"/>
    </source>
</evidence>
<organism evidence="6 7">
    <name type="scientific">Histidinibacterium aquaticum</name>
    <dbReference type="NCBI Taxonomy" id="2613962"/>
    <lineage>
        <taxon>Bacteria</taxon>
        <taxon>Pseudomonadati</taxon>
        <taxon>Pseudomonadota</taxon>
        <taxon>Alphaproteobacteria</taxon>
        <taxon>Rhodobacterales</taxon>
        <taxon>Paracoccaceae</taxon>
        <taxon>Histidinibacterium</taxon>
    </lineage>
</organism>
<proteinExistence type="predicted"/>
<comment type="caution">
    <text evidence="6">The sequence shown here is derived from an EMBL/GenBank/DDBJ whole genome shotgun (WGS) entry which is preliminary data.</text>
</comment>
<evidence type="ECO:0000256" key="1">
    <source>
        <dbReference type="ARBA" id="ARBA00004127"/>
    </source>
</evidence>
<keyword evidence="2 5" id="KW-0812">Transmembrane</keyword>
<evidence type="ECO:0000256" key="4">
    <source>
        <dbReference type="ARBA" id="ARBA00023136"/>
    </source>
</evidence>
<keyword evidence="3 5" id="KW-1133">Transmembrane helix</keyword>
<keyword evidence="4 5" id="KW-0472">Membrane</keyword>
<accession>A0A5J5GLQ0</accession>